<dbReference type="SUPFAM" id="SSF110849">
    <property type="entry name" value="ParB/Sulfiredoxin"/>
    <property type="match status" value="1"/>
</dbReference>
<organism evidence="6 7">
    <name type="scientific">Paenibacillus larvae subsp. pulvifaciens</name>
    <dbReference type="NCBI Taxonomy" id="1477"/>
    <lineage>
        <taxon>Bacteria</taxon>
        <taxon>Bacillati</taxon>
        <taxon>Bacillota</taxon>
        <taxon>Bacilli</taxon>
        <taxon>Bacillales</taxon>
        <taxon>Paenibacillaceae</taxon>
        <taxon>Paenibacillus</taxon>
    </lineage>
</organism>
<dbReference type="InterPro" id="IPR016999">
    <property type="entry name" value="SbnI-like"/>
</dbReference>
<accession>A0A1V0UY67</accession>
<evidence type="ECO:0000256" key="3">
    <source>
        <dbReference type="ARBA" id="ARBA00022777"/>
    </source>
</evidence>
<dbReference type="RefSeq" id="WP_023485319.1">
    <property type="nucleotide sequence ID" value="NZ_CP019794.1"/>
</dbReference>
<dbReference type="Pfam" id="PF02195">
    <property type="entry name" value="ParB_N"/>
    <property type="match status" value="1"/>
</dbReference>
<feature type="domain" description="ParB-like N-terminal" evidence="5">
    <location>
        <begin position="9"/>
        <end position="91"/>
    </location>
</feature>
<evidence type="ECO:0000313" key="6">
    <source>
        <dbReference type="EMBL" id="ARF70185.1"/>
    </source>
</evidence>
<evidence type="ECO:0000256" key="4">
    <source>
        <dbReference type="ARBA" id="ARBA00022840"/>
    </source>
</evidence>
<gene>
    <name evidence="6" type="ORF">B7C51_23585</name>
</gene>
<sequence length="256" mass="29666">MVNVLSNLELVDIEFIDVHEKCEPKRLTKTVQTIQDDGFIKNSVLAIKIDNRYLIIDGTHRTSALKTLGCRRIPIQVVDPKELKIEYWSHLVPEGNWLESLRQDHTLIWTEEQKEACPIAVLINSIGEKNYLYLNDQIPSISESPLDVWHKIVGMYSEVYNVKRVMQSEEILPDPGHVMLHYPAYDLKQIHDMVALGKAIPSGVTRFIVNGRLLNLNIPLHLLTSPVPQQEDWDRLHEQWGKNLRYYSESVYLCEM</sequence>
<dbReference type="SMART" id="SM00470">
    <property type="entry name" value="ParB"/>
    <property type="match status" value="1"/>
</dbReference>
<dbReference type="EMBL" id="CP020557">
    <property type="protein sequence ID" value="ARF70185.1"/>
    <property type="molecule type" value="Genomic_DNA"/>
</dbReference>
<evidence type="ECO:0000313" key="7">
    <source>
        <dbReference type="Proteomes" id="UP000192727"/>
    </source>
</evidence>
<dbReference type="GO" id="GO:0005524">
    <property type="term" value="F:ATP binding"/>
    <property type="evidence" value="ECO:0007669"/>
    <property type="project" value="UniProtKB-KW"/>
</dbReference>
<name>A0A1V0UY67_9BACL</name>
<dbReference type="GO" id="GO:0016301">
    <property type="term" value="F:kinase activity"/>
    <property type="evidence" value="ECO:0007669"/>
    <property type="project" value="UniProtKB-KW"/>
</dbReference>
<dbReference type="InterPro" id="IPR036086">
    <property type="entry name" value="ParB/Sulfiredoxin_sf"/>
</dbReference>
<dbReference type="AlphaFoldDB" id="A0A1V0UY67"/>
<dbReference type="Proteomes" id="UP000192727">
    <property type="component" value="Chromosome"/>
</dbReference>
<dbReference type="PIRSF" id="PIRSF032543">
    <property type="entry name" value="UCP032543_ParB-like"/>
    <property type="match status" value="1"/>
</dbReference>
<evidence type="ECO:0000256" key="2">
    <source>
        <dbReference type="ARBA" id="ARBA00022741"/>
    </source>
</evidence>
<keyword evidence="2" id="KW-0547">Nucleotide-binding</keyword>
<dbReference type="Gene3D" id="3.30.1760.10">
    <property type="entry name" value="Conserved hypothetical protein from pyrococcus furiosus pfu- 392566-001, domain 2"/>
    <property type="match status" value="1"/>
</dbReference>
<evidence type="ECO:0000256" key="1">
    <source>
        <dbReference type="ARBA" id="ARBA00022679"/>
    </source>
</evidence>
<dbReference type="CDD" id="cd16388">
    <property type="entry name" value="SbnI_like_N"/>
    <property type="match status" value="1"/>
</dbReference>
<dbReference type="InterPro" id="IPR037953">
    <property type="entry name" value="SbnI-like_N"/>
</dbReference>
<keyword evidence="4" id="KW-0067">ATP-binding</keyword>
<proteinExistence type="predicted"/>
<reference evidence="6 7" key="1">
    <citation type="submission" date="2017-03" db="EMBL/GenBank/DDBJ databases">
        <title>Paenibacillus larvae genome sequencing.</title>
        <authorList>
            <person name="Dingman D.W."/>
        </authorList>
    </citation>
    <scope>NUCLEOTIDE SEQUENCE [LARGE SCALE GENOMIC DNA]</scope>
    <source>
        <strain evidence="6 7">SAG 10367</strain>
    </source>
</reference>
<evidence type="ECO:0000259" key="5">
    <source>
        <dbReference type="SMART" id="SM00470"/>
    </source>
</evidence>
<dbReference type="InterPro" id="IPR003115">
    <property type="entry name" value="ParB_N"/>
</dbReference>
<keyword evidence="1" id="KW-0808">Transferase</keyword>
<keyword evidence="3" id="KW-0418">Kinase</keyword>
<dbReference type="InterPro" id="IPR023098">
    <property type="entry name" value="SerK/SbnI_C"/>
</dbReference>
<dbReference type="Gene3D" id="3.90.1530.10">
    <property type="entry name" value="Conserved hypothetical protein from pyrococcus furiosus pfu- 392566-001, ParB domain"/>
    <property type="match status" value="1"/>
</dbReference>
<protein>
    <recommendedName>
        <fullName evidence="5">ParB-like N-terminal domain-containing protein</fullName>
    </recommendedName>
</protein>